<dbReference type="Proteomes" id="UP000887576">
    <property type="component" value="Unplaced"/>
</dbReference>
<organism evidence="1 2">
    <name type="scientific">Panagrolaimus sp. JU765</name>
    <dbReference type="NCBI Taxonomy" id="591449"/>
    <lineage>
        <taxon>Eukaryota</taxon>
        <taxon>Metazoa</taxon>
        <taxon>Ecdysozoa</taxon>
        <taxon>Nematoda</taxon>
        <taxon>Chromadorea</taxon>
        <taxon>Rhabditida</taxon>
        <taxon>Tylenchina</taxon>
        <taxon>Panagrolaimomorpha</taxon>
        <taxon>Panagrolaimoidea</taxon>
        <taxon>Panagrolaimidae</taxon>
        <taxon>Panagrolaimus</taxon>
    </lineage>
</organism>
<evidence type="ECO:0000313" key="1">
    <source>
        <dbReference type="Proteomes" id="UP000887576"/>
    </source>
</evidence>
<evidence type="ECO:0000313" key="2">
    <source>
        <dbReference type="WBParaSite" id="JU765_v2.g17001.t1"/>
    </source>
</evidence>
<dbReference type="WBParaSite" id="JU765_v2.g17001.t1">
    <property type="protein sequence ID" value="JU765_v2.g17001.t1"/>
    <property type="gene ID" value="JU765_v2.g17001"/>
</dbReference>
<name>A0AC34QKC4_9BILA</name>
<accession>A0AC34QKC4</accession>
<reference evidence="2" key="1">
    <citation type="submission" date="2022-11" db="UniProtKB">
        <authorList>
            <consortium name="WormBaseParasite"/>
        </authorList>
    </citation>
    <scope>IDENTIFICATION</scope>
</reference>
<protein>
    <submittedName>
        <fullName evidence="2">Uncharacterized protein</fullName>
    </submittedName>
</protein>
<proteinExistence type="predicted"/>
<sequence>MCDKTPCLQRRKSFDIGIKNQRVLLDDNCALENINAKLEAKNTELKNDLEKALLKLEKMGELKEENIKLQELLEAKSKETHELEKALSREMKKRESKENEVEKKWEELGEADQKIAKLEESVTLLREKWKKEEEKGKKVVEELFYLDESYTELEKRLQDLNQELETLIDGRDRVRRDLQDTNLYCADLRTQINSQEAIIEQQHDKLFNQGVKLEELTKELALKNETEKLMDRAIRGFLERVKRIQKYYFQINKKYDKLLTEAIVYNKKQVEKKSASSKAFDRLQCLHVHYFQEIQDMLDINLFKEYILE</sequence>